<evidence type="ECO:0000256" key="1">
    <source>
        <dbReference type="SAM" id="MobiDB-lite"/>
    </source>
</evidence>
<dbReference type="PANTHER" id="PTHR10293:SF73">
    <property type="entry name" value="GLUTAREDOXIN-3"/>
    <property type="match status" value="1"/>
</dbReference>
<sequence length="212" mass="23661">MKFLANFFPAVEELLLLVVHVWAPWVPQCSQMNNMIAGLAKESPQVSFVKKINKNKHHTEVSEKCEISSVPTFLSSFPPSGNKHSKEDSRILNKHNIQCSSFDIFSGEEVSGPQNLFQLAHLYPALASDKLDTICPKAPKLEEKESKCGFCKQILKTFDVLEDEEVQQGLKADSNWPTYPLLSSKGEPVGGVDSAEELKDNGEFPPVMRVEK</sequence>
<dbReference type="InterPro" id="IPR036249">
    <property type="entry name" value="Thioredoxin-like_sf"/>
</dbReference>
<dbReference type="SUPFAM" id="SSF52833">
    <property type="entry name" value="Thioredoxin-like"/>
    <property type="match status" value="2"/>
</dbReference>
<keyword evidence="2" id="KW-0732">Signal</keyword>
<dbReference type="GO" id="GO:0005829">
    <property type="term" value="C:cytosol"/>
    <property type="evidence" value="ECO:0007669"/>
    <property type="project" value="TreeGrafter"/>
</dbReference>
<evidence type="ECO:0000259" key="3">
    <source>
        <dbReference type="Pfam" id="PF00085"/>
    </source>
</evidence>
<proteinExistence type="predicted"/>
<dbReference type="AlphaFoldDB" id="A0A811YP17"/>
<dbReference type="Pfam" id="PF00085">
    <property type="entry name" value="Thioredoxin"/>
    <property type="match status" value="1"/>
</dbReference>
<protein>
    <submittedName>
        <fullName evidence="4">(raccoon dog) hypothetical protein</fullName>
    </submittedName>
</protein>
<evidence type="ECO:0000313" key="4">
    <source>
        <dbReference type="EMBL" id="CAD7678249.1"/>
    </source>
</evidence>
<dbReference type="GO" id="GO:0006879">
    <property type="term" value="P:intracellular iron ion homeostasis"/>
    <property type="evidence" value="ECO:0007669"/>
    <property type="project" value="TreeGrafter"/>
</dbReference>
<dbReference type="PROSITE" id="PS51354">
    <property type="entry name" value="GLUTAREDOXIN_2"/>
    <property type="match status" value="1"/>
</dbReference>
<comment type="caution">
    <text evidence="4">The sequence shown here is derived from an EMBL/GenBank/DDBJ whole genome shotgun (WGS) entry which is preliminary data.</text>
</comment>
<dbReference type="InterPro" id="IPR013766">
    <property type="entry name" value="Thioredoxin_domain"/>
</dbReference>
<dbReference type="PANTHER" id="PTHR10293">
    <property type="entry name" value="GLUTAREDOXIN FAMILY MEMBER"/>
    <property type="match status" value="1"/>
</dbReference>
<name>A0A811YP17_NYCPR</name>
<dbReference type="InterPro" id="IPR004480">
    <property type="entry name" value="Monothiol_GRX-rel"/>
</dbReference>
<dbReference type="EMBL" id="CAJHUB010000680">
    <property type="protein sequence ID" value="CAD7678249.1"/>
    <property type="molecule type" value="Genomic_DNA"/>
</dbReference>
<dbReference type="Proteomes" id="UP000645828">
    <property type="component" value="Unassembled WGS sequence"/>
</dbReference>
<accession>A0A811YP17</accession>
<evidence type="ECO:0000313" key="5">
    <source>
        <dbReference type="Proteomes" id="UP000645828"/>
    </source>
</evidence>
<dbReference type="Gene3D" id="3.40.30.10">
    <property type="entry name" value="Glutaredoxin"/>
    <property type="match status" value="2"/>
</dbReference>
<feature type="chain" id="PRO_5032671423" evidence="2">
    <location>
        <begin position="24"/>
        <end position="212"/>
    </location>
</feature>
<evidence type="ECO:0000256" key="2">
    <source>
        <dbReference type="SAM" id="SignalP"/>
    </source>
</evidence>
<feature type="domain" description="Thioredoxin" evidence="3">
    <location>
        <begin position="6"/>
        <end position="74"/>
    </location>
</feature>
<gene>
    <name evidence="4" type="ORF">NYPRO_LOCUS11047</name>
</gene>
<dbReference type="GO" id="GO:0005634">
    <property type="term" value="C:nucleus"/>
    <property type="evidence" value="ECO:0007669"/>
    <property type="project" value="TreeGrafter"/>
</dbReference>
<feature type="signal peptide" evidence="2">
    <location>
        <begin position="1"/>
        <end position="23"/>
    </location>
</feature>
<reference evidence="4" key="1">
    <citation type="submission" date="2020-12" db="EMBL/GenBank/DDBJ databases">
        <authorList>
            <consortium name="Molecular Ecology Group"/>
        </authorList>
    </citation>
    <scope>NUCLEOTIDE SEQUENCE</scope>
    <source>
        <strain evidence="4">TBG_1078</strain>
    </source>
</reference>
<feature type="region of interest" description="Disordered" evidence="1">
    <location>
        <begin position="183"/>
        <end position="212"/>
    </location>
</feature>
<keyword evidence="5" id="KW-1185">Reference proteome</keyword>
<organism evidence="4 5">
    <name type="scientific">Nyctereutes procyonoides</name>
    <name type="common">Raccoon dog</name>
    <name type="synonym">Canis procyonoides</name>
    <dbReference type="NCBI Taxonomy" id="34880"/>
    <lineage>
        <taxon>Eukaryota</taxon>
        <taxon>Metazoa</taxon>
        <taxon>Chordata</taxon>
        <taxon>Craniata</taxon>
        <taxon>Vertebrata</taxon>
        <taxon>Euteleostomi</taxon>
        <taxon>Mammalia</taxon>
        <taxon>Eutheria</taxon>
        <taxon>Laurasiatheria</taxon>
        <taxon>Carnivora</taxon>
        <taxon>Caniformia</taxon>
        <taxon>Canidae</taxon>
        <taxon>Nyctereutes</taxon>
    </lineage>
</organism>